<evidence type="ECO:0000256" key="2">
    <source>
        <dbReference type="ARBA" id="ARBA00022737"/>
    </source>
</evidence>
<evidence type="ECO:0000256" key="5">
    <source>
        <dbReference type="ARBA" id="ARBA00022840"/>
    </source>
</evidence>
<dbReference type="PANTHER" id="PTHR45623">
    <property type="entry name" value="CHROMODOMAIN-HELICASE-DNA-BINDING PROTEIN 3-RELATED-RELATED"/>
    <property type="match status" value="1"/>
</dbReference>
<dbReference type="InterPro" id="IPR027417">
    <property type="entry name" value="P-loop_NTPase"/>
</dbReference>
<feature type="region of interest" description="Disordered" evidence="7">
    <location>
        <begin position="1"/>
        <end position="174"/>
    </location>
</feature>
<name>A0A061S7U0_9CHLO</name>
<dbReference type="InterPro" id="IPR000330">
    <property type="entry name" value="SNF2_N"/>
</dbReference>
<dbReference type="Pfam" id="PF00176">
    <property type="entry name" value="SNF2-rel_dom"/>
    <property type="match status" value="1"/>
</dbReference>
<dbReference type="GO" id="GO:0140658">
    <property type="term" value="F:ATP-dependent chromatin remodeler activity"/>
    <property type="evidence" value="ECO:0007669"/>
    <property type="project" value="TreeGrafter"/>
</dbReference>
<dbReference type="PROSITE" id="PS51194">
    <property type="entry name" value="HELICASE_CTER"/>
    <property type="match status" value="1"/>
</dbReference>
<dbReference type="CDD" id="cd18793">
    <property type="entry name" value="SF2_C_SNF"/>
    <property type="match status" value="1"/>
</dbReference>
<feature type="compositionally biased region" description="Acidic residues" evidence="7">
    <location>
        <begin position="1371"/>
        <end position="1382"/>
    </location>
</feature>
<evidence type="ECO:0000259" key="9">
    <source>
        <dbReference type="PROSITE" id="PS51192"/>
    </source>
</evidence>
<feature type="compositionally biased region" description="Low complexity" evidence="7">
    <location>
        <begin position="1358"/>
        <end position="1370"/>
    </location>
</feature>
<dbReference type="CDD" id="cd18659">
    <property type="entry name" value="CD2_tandem"/>
    <property type="match status" value="1"/>
</dbReference>
<evidence type="ECO:0000256" key="6">
    <source>
        <dbReference type="ARBA" id="ARBA00023242"/>
    </source>
</evidence>
<dbReference type="GO" id="GO:0042393">
    <property type="term" value="F:histone binding"/>
    <property type="evidence" value="ECO:0007669"/>
    <property type="project" value="TreeGrafter"/>
</dbReference>
<sequence>MRELRQRPAGVSYEDHGDNSMSEPEDPSVDRGGQAGNNENNTTSGLTKGSVDVDNVMIPVATVSSQDAERSEDGIKAHSIQRRYKGDSDERSRRRKRPLDTDPAWISETLADEPRQPVRRSTRATKGTGIVWDGLGSSSEDEEDQRSPRAGNTAGLQVDSGQPNAPRSAEIADEGVVVTEGASAAGPAGYRLDEQPWQLLLGEIKQIFAVKSTPEGQLAFVSYKGLSHRRNNWVPTEIIFETRRALLQSFLQKRGVTGEFVDQNGHPNGVNPEWLQVERVIAEHTYQDTTDYLVKWRSLPYSECTWEPESELEDDQDKIEAFRRYGHPSRAVSMPSGKRRTALRDGNMPVFLNGRALRDYQETSLRWNINNWMQHRNCILGDEMGLGKTAQSIAVIEAQRQAGFMGPFLVVAPLTTLGHWKREIETWTPMSCVAYSGGQADREVIQRYEMHVPAAGGGRKMVLGARFDVLLTSYECLRADQKFLQGFYWETAIIDEAHRLKSTTALSRQAILGMNIGWLLLLTGTPIQNNLQELFSLMNLLDAERYPSLEDFSQRFGAGGEPTPEQIASLQEALKPILLRRMKEDVEALPEKEEVIIWVELTREQWMYYNALYRKDIGTLLAGTAGKNFPGLRNLAMELRKLCCHPYLCNGLEEHILHCEGKNGGQPRSELENLVAASGKMLLLDKLLPKLRAEGHKVLIFSQFCIMLNVLEDYLRLRGFPVERIDGSTASNQRQAAIDRFCKEGSDAFVFLLSTKAGGQGITLTAADVVIIYDSDWNPQNDLQAMARCHRIGQKNDVKIYRLVSRDTYEEAVFKASSRKYGLDEAVLGGMGAQATTVDPELDRKRIMGLLKDGAHGLSAPQKASDEAAFAAEDIDQILTRRTEKRQIGSRAGNSFSVATFASWDRDAPAAEAAAGGHEDWSSILPDAVQAHKERSQAAKEATLNAERGRRERKRINYAFHEAGQSSDDDGDAGAIGDGAGAGGSDSGYGSDASGDLQPRRRAADGGPKPWVNSELKLLIEGVVAVGEGRTEQVRFAGNLGHRPLEEVSAVEASVVGLIRSIAELPGASGGTQIALVEQAIRKSQPPRVVRAALGNKTTMKMLSKDAKRWKTMIEERKLLADYIAGPVEDIDAQEDDVVRPPKAPTLRPAAPIRPWWTRSHDAAILTGLLKNGYGPCIRRGTIARILRDPSLGFPDRVRPATEQELEPDAGLGGGGGVDAGADAGEETGGIPDELLDDRISRAVAAAGEAVRACSEPWGAPVEELGSDEWRKLLDKVLARAKLLVKALVTGKGKPLKPAAEPLAPTIAPKPVLPSYSGTFSDEQRRLLLDRMKGIQPREAPRAPLRLEGSNVNGWTVESYPSSPSEPAGPAEDEEDTDDMREDEAAGSPGRPIAWFSARFSQGDQENGDSSQQWRASGSNRPMASGLSDSRVAWSSGRPEKRPRPSPMVGNPVIARPIPRGVRTPSNGTIAKLFAKMNKYDARESD</sequence>
<feature type="compositionally biased region" description="Gly residues" evidence="7">
    <location>
        <begin position="974"/>
        <end position="987"/>
    </location>
</feature>
<dbReference type="SMART" id="SM00298">
    <property type="entry name" value="CHROMO"/>
    <property type="match status" value="2"/>
</dbReference>
<dbReference type="Gene3D" id="3.40.50.300">
    <property type="entry name" value="P-loop containing nucleotide triphosphate hydrolases"/>
    <property type="match status" value="1"/>
</dbReference>
<dbReference type="InterPro" id="IPR014001">
    <property type="entry name" value="Helicase_ATP-bd"/>
</dbReference>
<dbReference type="SUPFAM" id="SSF52540">
    <property type="entry name" value="P-loop containing nucleoside triphosphate hydrolases"/>
    <property type="match status" value="2"/>
</dbReference>
<dbReference type="InterPro" id="IPR038718">
    <property type="entry name" value="SNF2-like_sf"/>
</dbReference>
<dbReference type="InterPro" id="IPR000953">
    <property type="entry name" value="Chromo/chromo_shadow_dom"/>
</dbReference>
<dbReference type="GO" id="GO:0003677">
    <property type="term" value="F:DNA binding"/>
    <property type="evidence" value="ECO:0007669"/>
    <property type="project" value="UniProtKB-KW"/>
</dbReference>
<feature type="domain" description="Helicase ATP-binding" evidence="9">
    <location>
        <begin position="369"/>
        <end position="544"/>
    </location>
</feature>
<organism evidence="11">
    <name type="scientific">Tetraselmis sp. GSL018</name>
    <dbReference type="NCBI Taxonomy" id="582737"/>
    <lineage>
        <taxon>Eukaryota</taxon>
        <taxon>Viridiplantae</taxon>
        <taxon>Chlorophyta</taxon>
        <taxon>core chlorophytes</taxon>
        <taxon>Chlorodendrophyceae</taxon>
        <taxon>Chlorodendrales</taxon>
        <taxon>Chlorodendraceae</taxon>
        <taxon>Tetraselmis</taxon>
    </lineage>
</organism>
<dbReference type="InterPro" id="IPR016197">
    <property type="entry name" value="Chromo-like_dom_sf"/>
</dbReference>
<evidence type="ECO:0000256" key="7">
    <source>
        <dbReference type="SAM" id="MobiDB-lite"/>
    </source>
</evidence>
<feature type="domain" description="Chromo" evidence="8">
    <location>
        <begin position="275"/>
        <end position="324"/>
    </location>
</feature>
<feature type="region of interest" description="Disordered" evidence="7">
    <location>
        <begin position="1339"/>
        <end position="1466"/>
    </location>
</feature>
<dbReference type="GO" id="GO:0005524">
    <property type="term" value="F:ATP binding"/>
    <property type="evidence" value="ECO:0007669"/>
    <property type="project" value="UniProtKB-KW"/>
</dbReference>
<dbReference type="GO" id="GO:0016887">
    <property type="term" value="F:ATP hydrolysis activity"/>
    <property type="evidence" value="ECO:0007669"/>
    <property type="project" value="TreeGrafter"/>
</dbReference>
<dbReference type="GO" id="GO:0003682">
    <property type="term" value="F:chromatin binding"/>
    <property type="evidence" value="ECO:0007669"/>
    <property type="project" value="TreeGrafter"/>
</dbReference>
<dbReference type="EMBL" id="GBEZ01006441">
    <property type="protein sequence ID" value="JAC78960.1"/>
    <property type="molecule type" value="Transcribed_RNA"/>
</dbReference>
<dbReference type="InterPro" id="IPR049730">
    <property type="entry name" value="SNF2/RAD54-like_C"/>
</dbReference>
<dbReference type="SMART" id="SM00487">
    <property type="entry name" value="DEXDc"/>
    <property type="match status" value="1"/>
</dbReference>
<keyword evidence="11" id="KW-0347">Helicase</keyword>
<dbReference type="Pfam" id="PF00385">
    <property type="entry name" value="Chromo"/>
    <property type="match status" value="1"/>
</dbReference>
<dbReference type="SMART" id="SM00490">
    <property type="entry name" value="HELICc"/>
    <property type="match status" value="1"/>
</dbReference>
<proteinExistence type="predicted"/>
<feature type="region of interest" description="Disordered" evidence="7">
    <location>
        <begin position="1298"/>
        <end position="1319"/>
    </location>
</feature>
<comment type="subcellular location">
    <subcellularLocation>
        <location evidence="1">Nucleus</location>
    </subcellularLocation>
</comment>
<dbReference type="PANTHER" id="PTHR45623:SF11">
    <property type="entry name" value="KISMET, ISOFORM C"/>
    <property type="match status" value="1"/>
</dbReference>
<dbReference type="Gene3D" id="3.40.50.10810">
    <property type="entry name" value="Tandem AAA-ATPase domain"/>
    <property type="match status" value="1"/>
</dbReference>
<evidence type="ECO:0000259" key="8">
    <source>
        <dbReference type="PROSITE" id="PS50013"/>
    </source>
</evidence>
<dbReference type="Pfam" id="PF00271">
    <property type="entry name" value="Helicase_C"/>
    <property type="match status" value="1"/>
</dbReference>
<dbReference type="PROSITE" id="PS51192">
    <property type="entry name" value="HELICASE_ATP_BIND_1"/>
    <property type="match status" value="1"/>
</dbReference>
<keyword evidence="4" id="KW-0378">Hydrolase</keyword>
<feature type="domain" description="Helicase C-terminal" evidence="10">
    <location>
        <begin position="683"/>
        <end position="846"/>
    </location>
</feature>
<evidence type="ECO:0000256" key="4">
    <source>
        <dbReference type="ARBA" id="ARBA00022801"/>
    </source>
</evidence>
<dbReference type="InterPro" id="IPR023780">
    <property type="entry name" value="Chromo_domain"/>
</dbReference>
<reference evidence="11" key="1">
    <citation type="submission" date="2014-05" db="EMBL/GenBank/DDBJ databases">
        <title>The transcriptome of the halophilic microalga Tetraselmis sp. GSL018 isolated from the Great Salt Lake, Utah.</title>
        <authorList>
            <person name="Jinkerson R.E."/>
            <person name="D'Adamo S."/>
            <person name="Posewitz M.C."/>
        </authorList>
    </citation>
    <scope>NUCLEOTIDE SEQUENCE</scope>
    <source>
        <strain evidence="11">GSL018</strain>
    </source>
</reference>
<feature type="compositionally biased region" description="Polar residues" evidence="7">
    <location>
        <begin position="1399"/>
        <end position="1422"/>
    </location>
</feature>
<dbReference type="Gene3D" id="2.40.50.40">
    <property type="match status" value="1"/>
</dbReference>
<dbReference type="GO" id="GO:0004386">
    <property type="term" value="F:helicase activity"/>
    <property type="evidence" value="ECO:0007669"/>
    <property type="project" value="UniProtKB-KW"/>
</dbReference>
<feature type="compositionally biased region" description="Polar residues" evidence="7">
    <location>
        <begin position="36"/>
        <end position="47"/>
    </location>
</feature>
<evidence type="ECO:0000256" key="3">
    <source>
        <dbReference type="ARBA" id="ARBA00022741"/>
    </source>
</evidence>
<protein>
    <submittedName>
        <fullName evidence="11">Chromodomain-helicase-DNA-binding protein 7</fullName>
    </submittedName>
</protein>
<keyword evidence="11" id="KW-0238">DNA-binding</keyword>
<dbReference type="GO" id="GO:0000785">
    <property type="term" value="C:chromatin"/>
    <property type="evidence" value="ECO:0007669"/>
    <property type="project" value="TreeGrafter"/>
</dbReference>
<dbReference type="GO" id="GO:0005634">
    <property type="term" value="C:nucleus"/>
    <property type="evidence" value="ECO:0007669"/>
    <property type="project" value="UniProtKB-SubCell"/>
</dbReference>
<dbReference type="PROSITE" id="PS50013">
    <property type="entry name" value="CHROMO_2"/>
    <property type="match status" value="1"/>
</dbReference>
<evidence type="ECO:0000259" key="10">
    <source>
        <dbReference type="PROSITE" id="PS51194"/>
    </source>
</evidence>
<dbReference type="InterPro" id="IPR001650">
    <property type="entry name" value="Helicase_C-like"/>
</dbReference>
<keyword evidence="5" id="KW-0067">ATP-binding</keyword>
<feature type="region of interest" description="Disordered" evidence="7">
    <location>
        <begin position="930"/>
        <end position="1009"/>
    </location>
</feature>
<evidence type="ECO:0000256" key="1">
    <source>
        <dbReference type="ARBA" id="ARBA00004123"/>
    </source>
</evidence>
<feature type="compositionally biased region" description="Basic and acidic residues" evidence="7">
    <location>
        <begin position="67"/>
        <end position="76"/>
    </location>
</feature>
<keyword evidence="3" id="KW-0547">Nucleotide-binding</keyword>
<accession>A0A061S7U0</accession>
<feature type="region of interest" description="Disordered" evidence="7">
    <location>
        <begin position="1204"/>
        <end position="1233"/>
    </location>
</feature>
<keyword evidence="2" id="KW-0677">Repeat</keyword>
<gene>
    <name evidence="11" type="primary">CHD7</name>
    <name evidence="11" type="ORF">TSPGSL018_13878</name>
</gene>
<keyword evidence="6" id="KW-0539">Nucleus</keyword>
<evidence type="ECO:0000313" key="11">
    <source>
        <dbReference type="EMBL" id="JAC78960.1"/>
    </source>
</evidence>
<dbReference type="SUPFAM" id="SSF54160">
    <property type="entry name" value="Chromo domain-like"/>
    <property type="match status" value="1"/>
</dbReference>